<dbReference type="Proteomes" id="UP001304650">
    <property type="component" value="Chromosome"/>
</dbReference>
<dbReference type="AlphaFoldDB" id="A0AA96LLY8"/>
<name>A0AA96LLY8_9BACL</name>
<evidence type="ECO:0000313" key="2">
    <source>
        <dbReference type="Proteomes" id="UP001304650"/>
    </source>
</evidence>
<sequence>MISLYKLYSESNLDDYLLSQTKYRPFPDVSQRREWEKLNDNIRKSVIAEGEKYLNFNWPSLTASMYMEFSHNGNRTRYDNPYHARRRAVTSLALAECVENVGRFIKDLIDGVWLISEESNWVISAHNKMSQEKHPNLPDILNQPGIDLFAAETGNLLSWVHYLLRSVLDEINPLIAERIRYEVHRRILEPYLERVDFWWMGLRDEDQHLNNWTPWCTSNCLSVVLLMEEDTDRRRIAVRKALLGIDRYVGNQPTDGGCDEGPGYWNKAGASLFDCLEMLYEATNGKFNVYNESWIHQVGQYIYKAYINDRYFLNFADGFHQIFVEADLVYRYGTRIADNNMIALGIEANRMFGSEGWKNMKFLSFLRVLPALFNYRRIENDRKLLTFSKSIWMEQIQVMAARETGKSNQGLYLAMKGGHNNERHNHNDVGHFVVYADGNPFLIDVGVEEYTAKTFSSDRYEIWTMQSGYHSLPTINECMQQDGSNFRALYLHYEESDEKTGLMLELAGTYPEEAGIISWTRSCRMVRWPKAMVELEEHYIFSSEAENQFTLNFMTCYEPVIVVEGTINLLGNQKTVLSMNYAGDQFTAEIETIVLEDNKLSNAWGKCLYRVVLKPITLNRSGSHTIRFWQL</sequence>
<organism evidence="1 2">
    <name type="scientific">Paenibacillus roseopurpureus</name>
    <dbReference type="NCBI Taxonomy" id="2918901"/>
    <lineage>
        <taxon>Bacteria</taxon>
        <taxon>Bacillati</taxon>
        <taxon>Bacillota</taxon>
        <taxon>Bacilli</taxon>
        <taxon>Bacillales</taxon>
        <taxon>Paenibacillaceae</taxon>
        <taxon>Paenibacillus</taxon>
    </lineage>
</organism>
<reference evidence="1" key="1">
    <citation type="submission" date="2022-02" db="EMBL/GenBank/DDBJ databases">
        <title>Paenibacillus sp. MBLB1832 Whole Genome Shotgun Sequencing.</title>
        <authorList>
            <person name="Hwang C.Y."/>
            <person name="Cho E.-S."/>
            <person name="Seo M.-J."/>
        </authorList>
    </citation>
    <scope>NUCLEOTIDE SEQUENCE</scope>
    <source>
        <strain evidence="1">MBLB1832</strain>
    </source>
</reference>
<protein>
    <submittedName>
        <fullName evidence="1">Heparinase II/III family protein</fullName>
    </submittedName>
</protein>
<dbReference type="KEGG" id="proo:MJB10_18160"/>
<accession>A0AA96LLY8</accession>
<gene>
    <name evidence="1" type="ORF">MJB10_18160</name>
</gene>
<proteinExistence type="predicted"/>
<keyword evidence="2" id="KW-1185">Reference proteome</keyword>
<dbReference type="RefSeq" id="WP_314796957.1">
    <property type="nucleotide sequence ID" value="NZ_CP130319.1"/>
</dbReference>
<dbReference type="Gene3D" id="2.70.98.70">
    <property type="match status" value="1"/>
</dbReference>
<dbReference type="Gene3D" id="1.50.10.100">
    <property type="entry name" value="Chondroitin AC/alginate lyase"/>
    <property type="match status" value="1"/>
</dbReference>
<dbReference type="EMBL" id="CP130319">
    <property type="protein sequence ID" value="WNR43031.1"/>
    <property type="molecule type" value="Genomic_DNA"/>
</dbReference>
<dbReference type="SUPFAM" id="SSF48230">
    <property type="entry name" value="Chondroitin AC/alginate lyase"/>
    <property type="match status" value="1"/>
</dbReference>
<evidence type="ECO:0000313" key="1">
    <source>
        <dbReference type="EMBL" id="WNR43031.1"/>
    </source>
</evidence>
<dbReference type="InterPro" id="IPR008929">
    <property type="entry name" value="Chondroitin_lyas"/>
</dbReference>